<dbReference type="AlphaFoldDB" id="A0A1I2IP35"/>
<gene>
    <name evidence="1" type="ORF">SAMN05216251_11498</name>
</gene>
<proteinExistence type="predicted"/>
<dbReference type="EMBL" id="FONG01000014">
    <property type="protein sequence ID" value="SFF44172.1"/>
    <property type="molecule type" value="Genomic_DNA"/>
</dbReference>
<organism evidence="1 2">
    <name type="scientific">Actinacidiphila alni</name>
    <dbReference type="NCBI Taxonomy" id="380248"/>
    <lineage>
        <taxon>Bacteria</taxon>
        <taxon>Bacillati</taxon>
        <taxon>Actinomycetota</taxon>
        <taxon>Actinomycetes</taxon>
        <taxon>Kitasatosporales</taxon>
        <taxon>Streptomycetaceae</taxon>
        <taxon>Actinacidiphila</taxon>
    </lineage>
</organism>
<dbReference type="Gene3D" id="1.20.120.450">
    <property type="entry name" value="dinb family like domain"/>
    <property type="match status" value="1"/>
</dbReference>
<sequence length="176" mass="19344">MPETTVVPLDPESEMLLAYLDAQRRHVLGALDGLDEEALRRPVLPSGWNCLGLVRHLALDVERFWFRGVVAGEQEVIDAALTGPDDAWQVGPDVPAASVLDLYRDQSALADAVIVRTPLSTPPAWWPAELFGPDNSIRDLREAILHVTVETACHAGHLDAVRELIDGKKWLVLTDS</sequence>
<evidence type="ECO:0000313" key="1">
    <source>
        <dbReference type="EMBL" id="SFF44172.1"/>
    </source>
</evidence>
<evidence type="ECO:0008006" key="3">
    <source>
        <dbReference type="Google" id="ProtNLM"/>
    </source>
</evidence>
<dbReference type="Proteomes" id="UP000199323">
    <property type="component" value="Unassembled WGS sequence"/>
</dbReference>
<protein>
    <recommendedName>
        <fullName evidence="3">DinB family protein</fullName>
    </recommendedName>
</protein>
<dbReference type="Pfam" id="PF04978">
    <property type="entry name" value="MST"/>
    <property type="match status" value="1"/>
</dbReference>
<evidence type="ECO:0000313" key="2">
    <source>
        <dbReference type="Proteomes" id="UP000199323"/>
    </source>
</evidence>
<dbReference type="SUPFAM" id="SSF109854">
    <property type="entry name" value="DinB/YfiT-like putative metalloenzymes"/>
    <property type="match status" value="1"/>
</dbReference>
<dbReference type="InterPro" id="IPR034660">
    <property type="entry name" value="DinB/YfiT-like"/>
</dbReference>
<dbReference type="STRING" id="380248.SAMN05216251_11498"/>
<dbReference type="InterPro" id="IPR007061">
    <property type="entry name" value="MST-like"/>
</dbReference>
<reference evidence="1 2" key="1">
    <citation type="submission" date="2016-10" db="EMBL/GenBank/DDBJ databases">
        <authorList>
            <person name="de Groot N.N."/>
        </authorList>
    </citation>
    <scope>NUCLEOTIDE SEQUENCE [LARGE SCALE GENOMIC DNA]</scope>
    <source>
        <strain evidence="1 2">CGMCC 4.3510</strain>
    </source>
</reference>
<keyword evidence="2" id="KW-1185">Reference proteome</keyword>
<accession>A0A1I2IP35</accession>
<name>A0A1I2IP35_9ACTN</name>